<reference evidence="1" key="1">
    <citation type="submission" date="2023-02" db="EMBL/GenBank/DDBJ databases">
        <authorList>
            <person name="Palmer J.M."/>
        </authorList>
    </citation>
    <scope>NUCLEOTIDE SEQUENCE</scope>
    <source>
        <strain evidence="1">FW57</strain>
    </source>
</reference>
<proteinExistence type="predicted"/>
<dbReference type="AlphaFoldDB" id="A0AAD4I2Q5"/>
<comment type="caution">
    <text evidence="1">The sequence shown here is derived from an EMBL/GenBank/DDBJ whole genome shotgun (WGS) entry which is preliminary data.</text>
</comment>
<organism evidence="1 2">
    <name type="scientific">Staphylotrichum longicolle</name>
    <dbReference type="NCBI Taxonomy" id="669026"/>
    <lineage>
        <taxon>Eukaryota</taxon>
        <taxon>Fungi</taxon>
        <taxon>Dikarya</taxon>
        <taxon>Ascomycota</taxon>
        <taxon>Pezizomycotina</taxon>
        <taxon>Sordariomycetes</taxon>
        <taxon>Sordariomycetidae</taxon>
        <taxon>Sordariales</taxon>
        <taxon>Chaetomiaceae</taxon>
        <taxon>Staphylotrichum</taxon>
    </lineage>
</organism>
<sequence>MEAGSSLMELDMPILWTDRVWAGDPDGDMVLDYRGYRFKVKKDVIWEDQPSFLTYVEIYFLAERFGIRHLQASMVKSVEDLSWHILTLREYHCSHCLLSLRDVHRQESQHLTSFLHAIRAVEERKWSAKIVKAMYDAGDRMKAQLMRLPDFREFVERFSMGRNFARAIGVHRL</sequence>
<evidence type="ECO:0000313" key="1">
    <source>
        <dbReference type="EMBL" id="KAG7292681.1"/>
    </source>
</evidence>
<accession>A0AAD4I2Q5</accession>
<gene>
    <name evidence="1" type="ORF">NEMBOFW57_002718</name>
</gene>
<dbReference type="Proteomes" id="UP001197093">
    <property type="component" value="Unassembled WGS sequence"/>
</dbReference>
<keyword evidence="2" id="KW-1185">Reference proteome</keyword>
<evidence type="ECO:0000313" key="2">
    <source>
        <dbReference type="Proteomes" id="UP001197093"/>
    </source>
</evidence>
<name>A0AAD4I2Q5_9PEZI</name>
<dbReference type="EMBL" id="JAHCVI010000001">
    <property type="protein sequence ID" value="KAG7292681.1"/>
    <property type="molecule type" value="Genomic_DNA"/>
</dbReference>
<protein>
    <submittedName>
        <fullName evidence="1">Uncharacterized protein</fullName>
    </submittedName>
</protein>